<evidence type="ECO:0000313" key="1">
    <source>
        <dbReference type="EMBL" id="CAK9251173.1"/>
    </source>
</evidence>
<evidence type="ECO:0000313" key="2">
    <source>
        <dbReference type="Proteomes" id="UP001497444"/>
    </source>
</evidence>
<dbReference type="Proteomes" id="UP001497444">
    <property type="component" value="Unassembled WGS sequence"/>
</dbReference>
<accession>A0ABP0VB78</accession>
<organism evidence="1 2">
    <name type="scientific">Sphagnum jensenii</name>
    <dbReference type="NCBI Taxonomy" id="128206"/>
    <lineage>
        <taxon>Eukaryota</taxon>
        <taxon>Viridiplantae</taxon>
        <taxon>Streptophyta</taxon>
        <taxon>Embryophyta</taxon>
        <taxon>Bryophyta</taxon>
        <taxon>Sphagnophytina</taxon>
        <taxon>Sphagnopsida</taxon>
        <taxon>Sphagnales</taxon>
        <taxon>Sphagnaceae</taxon>
        <taxon>Sphagnum</taxon>
    </lineage>
</organism>
<gene>
    <name evidence="1" type="ORF">CSSPJE1EN1_LOCUS26551</name>
</gene>
<reference evidence="1" key="1">
    <citation type="submission" date="2024-02" db="EMBL/GenBank/DDBJ databases">
        <authorList>
            <consortium name="ELIXIR-Norway"/>
            <consortium name="Elixir Norway"/>
        </authorList>
    </citation>
    <scope>NUCLEOTIDE SEQUENCE</scope>
</reference>
<dbReference type="EMBL" id="CAXAQS010000333">
    <property type="protein sequence ID" value="CAK9251173.1"/>
    <property type="molecule type" value="Genomic_DNA"/>
</dbReference>
<comment type="caution">
    <text evidence="1">The sequence shown here is derived from an EMBL/GenBank/DDBJ whole genome shotgun (WGS) entry which is preliminary data.</text>
</comment>
<proteinExistence type="predicted"/>
<protein>
    <submittedName>
        <fullName evidence="1">Uncharacterized protein</fullName>
    </submittedName>
</protein>
<name>A0ABP0VB78_9BRYO</name>
<keyword evidence="2" id="KW-1185">Reference proteome</keyword>
<sequence length="254" mass="28807">MKKSATEPSPYHALKSSLENIAGLQITGLLLEVADTINEVSLSLGAAVLFAKSDKAENWRLTVSNYKQMIKDERSSSDAIIVDCYIDELMGCHCLYPYSDAEDNVRLLTPYFDDDRRRDQWVKQLEASRARPAKEVPKVTVYTAKLYPIVLLLISVYRTSWMRQVFCGCDFQKKRACLRASGIFSLPRPREGPRKIDAIMIPLLDEEVAYEVLRRLGETRGDFKVAARMQGDTQRAKEMCEELNAIATTAIRSE</sequence>